<evidence type="ECO:0000256" key="1">
    <source>
        <dbReference type="SAM" id="MobiDB-lite"/>
    </source>
</evidence>
<dbReference type="AlphaFoldDB" id="L8WG60"/>
<comment type="caution">
    <text evidence="2">The sequence shown here is derived from an EMBL/GenBank/DDBJ whole genome shotgun (WGS) entry which is preliminary data.</text>
</comment>
<gene>
    <name evidence="2" type="ORF">AG1IA_10268</name>
</gene>
<feature type="compositionally biased region" description="Polar residues" evidence="1">
    <location>
        <begin position="1"/>
        <end position="21"/>
    </location>
</feature>
<reference evidence="2 3" key="1">
    <citation type="journal article" date="2013" name="Nat. Commun.">
        <title>The evolution and pathogenic mechanisms of the rice sheath blight pathogen.</title>
        <authorList>
            <person name="Zheng A."/>
            <person name="Lin R."/>
            <person name="Xu L."/>
            <person name="Qin P."/>
            <person name="Tang C."/>
            <person name="Ai P."/>
            <person name="Zhang D."/>
            <person name="Liu Y."/>
            <person name="Sun Z."/>
            <person name="Feng H."/>
            <person name="Wang Y."/>
            <person name="Chen Y."/>
            <person name="Liang X."/>
            <person name="Fu R."/>
            <person name="Li Q."/>
            <person name="Zhang J."/>
            <person name="Yu X."/>
            <person name="Xie Z."/>
            <person name="Ding L."/>
            <person name="Guan P."/>
            <person name="Tang J."/>
            <person name="Liang Y."/>
            <person name="Wang S."/>
            <person name="Deng Q."/>
            <person name="Li S."/>
            <person name="Zhu J."/>
            <person name="Wang L."/>
            <person name="Liu H."/>
            <person name="Li P."/>
        </authorList>
    </citation>
    <scope>NUCLEOTIDE SEQUENCE [LARGE SCALE GENOMIC DNA]</scope>
    <source>
        <strain evidence="3">AG-1 IA</strain>
    </source>
</reference>
<evidence type="ECO:0000313" key="3">
    <source>
        <dbReference type="Proteomes" id="UP000011668"/>
    </source>
</evidence>
<dbReference type="Proteomes" id="UP000011668">
    <property type="component" value="Unassembled WGS sequence"/>
</dbReference>
<sequence length="74" mass="8244">MMTPQLESTTSVDHTAQSEDGLNQIDGHNCRAQLRLAKSFKTRPRACTCSLLRSYWNLAALCGYVKPSDDRVSV</sequence>
<proteinExistence type="predicted"/>
<keyword evidence="3" id="KW-1185">Reference proteome</keyword>
<organism evidence="2 3">
    <name type="scientific">Thanatephorus cucumeris (strain AG1-IA)</name>
    <name type="common">Rice sheath blight fungus</name>
    <name type="synonym">Rhizoctonia solani</name>
    <dbReference type="NCBI Taxonomy" id="983506"/>
    <lineage>
        <taxon>Eukaryota</taxon>
        <taxon>Fungi</taxon>
        <taxon>Dikarya</taxon>
        <taxon>Basidiomycota</taxon>
        <taxon>Agaricomycotina</taxon>
        <taxon>Agaricomycetes</taxon>
        <taxon>Cantharellales</taxon>
        <taxon>Ceratobasidiaceae</taxon>
        <taxon>Rhizoctonia</taxon>
        <taxon>Rhizoctonia solani AG-1</taxon>
    </lineage>
</organism>
<dbReference type="HOGENOM" id="CLU_2689500_0_0_1"/>
<name>L8WG60_THACA</name>
<accession>L8WG60</accession>
<protein>
    <submittedName>
        <fullName evidence="2">Uncharacterized protein</fullName>
    </submittedName>
</protein>
<evidence type="ECO:0000313" key="2">
    <source>
        <dbReference type="EMBL" id="ELU35702.1"/>
    </source>
</evidence>
<feature type="region of interest" description="Disordered" evidence="1">
    <location>
        <begin position="1"/>
        <end position="24"/>
    </location>
</feature>
<dbReference type="EMBL" id="AFRT01005585">
    <property type="protein sequence ID" value="ELU35702.1"/>
    <property type="molecule type" value="Genomic_DNA"/>
</dbReference>